<reference evidence="7" key="1">
    <citation type="journal article" date="2021" name="J Fungi (Basel)">
        <title>Genomic and Metabolomic Analyses of the Marine Fungus Emericellopsis cladophorae: Insights into Saltwater Adaptability Mechanisms and Its Biosynthetic Potential.</title>
        <authorList>
            <person name="Goncalves M.F.M."/>
            <person name="Hilario S."/>
            <person name="Van de Peer Y."/>
            <person name="Esteves A.C."/>
            <person name="Alves A."/>
        </authorList>
    </citation>
    <scope>NUCLEOTIDE SEQUENCE</scope>
    <source>
        <strain evidence="7">MUM 19.33</strain>
    </source>
</reference>
<dbReference type="Gene3D" id="3.50.50.60">
    <property type="entry name" value="FAD/NAD(P)-binding domain"/>
    <property type="match status" value="1"/>
</dbReference>
<protein>
    <submittedName>
        <fullName evidence="7">3-hydroxybenzoate 6-hydroxylase 1</fullName>
    </submittedName>
</protein>
<evidence type="ECO:0000259" key="6">
    <source>
        <dbReference type="Pfam" id="PF01494"/>
    </source>
</evidence>
<dbReference type="GeneID" id="75833791"/>
<dbReference type="PANTHER" id="PTHR13789">
    <property type="entry name" value="MONOOXYGENASE"/>
    <property type="match status" value="1"/>
</dbReference>
<evidence type="ECO:0000256" key="1">
    <source>
        <dbReference type="ARBA" id="ARBA00007992"/>
    </source>
</evidence>
<dbReference type="GO" id="GO:0004497">
    <property type="term" value="F:monooxygenase activity"/>
    <property type="evidence" value="ECO:0007669"/>
    <property type="project" value="UniProtKB-KW"/>
</dbReference>
<evidence type="ECO:0000313" key="8">
    <source>
        <dbReference type="Proteomes" id="UP001055219"/>
    </source>
</evidence>
<comment type="caution">
    <text evidence="7">The sequence shown here is derived from an EMBL/GenBank/DDBJ whole genome shotgun (WGS) entry which is preliminary data.</text>
</comment>
<evidence type="ECO:0000256" key="5">
    <source>
        <dbReference type="ARBA" id="ARBA00023033"/>
    </source>
</evidence>
<dbReference type="OrthoDB" id="9993796at2759"/>
<name>A0A9P9XZQ1_9HYPO</name>
<keyword evidence="8" id="KW-1185">Reference proteome</keyword>
<dbReference type="EMBL" id="JAGIXG020000027">
    <property type="protein sequence ID" value="KAI6780836.1"/>
    <property type="molecule type" value="Genomic_DNA"/>
</dbReference>
<dbReference type="RefSeq" id="XP_051361692.1">
    <property type="nucleotide sequence ID" value="XM_051507003.1"/>
</dbReference>
<keyword evidence="2" id="KW-0285">Flavoprotein</keyword>
<reference evidence="7" key="2">
    <citation type="submission" date="2022-07" db="EMBL/GenBank/DDBJ databases">
        <authorList>
            <person name="Goncalves M.F.M."/>
            <person name="Hilario S."/>
            <person name="Van De Peer Y."/>
            <person name="Esteves A.C."/>
            <person name="Alves A."/>
        </authorList>
    </citation>
    <scope>NUCLEOTIDE SEQUENCE</scope>
    <source>
        <strain evidence="7">MUM 19.33</strain>
    </source>
</reference>
<evidence type="ECO:0000256" key="3">
    <source>
        <dbReference type="ARBA" id="ARBA00022827"/>
    </source>
</evidence>
<dbReference type="SUPFAM" id="SSF51905">
    <property type="entry name" value="FAD/NAD(P)-binding domain"/>
    <property type="match status" value="1"/>
</dbReference>
<organism evidence="7 8">
    <name type="scientific">Emericellopsis cladophorae</name>
    <dbReference type="NCBI Taxonomy" id="2686198"/>
    <lineage>
        <taxon>Eukaryota</taxon>
        <taxon>Fungi</taxon>
        <taxon>Dikarya</taxon>
        <taxon>Ascomycota</taxon>
        <taxon>Pezizomycotina</taxon>
        <taxon>Sordariomycetes</taxon>
        <taxon>Hypocreomycetidae</taxon>
        <taxon>Hypocreales</taxon>
        <taxon>Bionectriaceae</taxon>
        <taxon>Emericellopsis</taxon>
    </lineage>
</organism>
<dbReference type="Proteomes" id="UP001055219">
    <property type="component" value="Unassembled WGS sequence"/>
</dbReference>
<sequence length="488" mass="53727">MKVIVVGAGIAGLTAALSLRRAGHSVQVFERSQLLHEVGAAIYVPPNATRFLTALGLDPTALGFVQQKRASLVNRHTLEPEVELANGETAVRVGGAKLWYAHRVDLHSGLKELATGRGAGTRVEIHAGQRVVSYNPGTPSITLENGTEVTGDLVVCADGVRSGATQVVHGQPVAQCDPRPMNCAYRFLIPADVLERDDKTIWFNESCDGWTRIFADVSADKRLVSYPCRNNTIHNFVLLVYEPRGDGAVEDWKAGVPVEEVLDRIASFSPRLKQVVSKATEVKKWPLISRNPIPRWSKGCMTLAGDAAHPMLPHQGQGGAQALEDGVALGIVMHGATDASDIEARLAIYEKVRRNRASAIQTLSNTGQDQVQRISHQLAEYMAPEQIPQTPGDIFQYTYGFDVVRETLGAMRDYQPGFQLPRDFFEREVLGVPGRHVAQSWLGWGQFGVAACRSDTDMNTEYRVSMRWTVQRLQTLDSVVRERKTSFH</sequence>
<dbReference type="GO" id="GO:0071949">
    <property type="term" value="F:FAD binding"/>
    <property type="evidence" value="ECO:0007669"/>
    <property type="project" value="InterPro"/>
</dbReference>
<feature type="domain" description="FAD-binding" evidence="6">
    <location>
        <begin position="2"/>
        <end position="360"/>
    </location>
</feature>
<evidence type="ECO:0000313" key="7">
    <source>
        <dbReference type="EMBL" id="KAI6780836.1"/>
    </source>
</evidence>
<dbReference type="PANTHER" id="PTHR13789:SF215">
    <property type="entry name" value="FAD-BINDING DOMAIN-CONTAINING PROTEIN-RELATED"/>
    <property type="match status" value="1"/>
</dbReference>
<proteinExistence type="inferred from homology"/>
<keyword evidence="4" id="KW-0560">Oxidoreductase</keyword>
<dbReference type="InterPro" id="IPR036188">
    <property type="entry name" value="FAD/NAD-bd_sf"/>
</dbReference>
<gene>
    <name evidence="7" type="ORF">J7T54_007315</name>
</gene>
<evidence type="ECO:0000256" key="4">
    <source>
        <dbReference type="ARBA" id="ARBA00023002"/>
    </source>
</evidence>
<dbReference type="AlphaFoldDB" id="A0A9P9XZQ1"/>
<dbReference type="SUPFAM" id="SSF54373">
    <property type="entry name" value="FAD-linked reductases, C-terminal domain"/>
    <property type="match status" value="1"/>
</dbReference>
<dbReference type="PRINTS" id="PR00420">
    <property type="entry name" value="RNGMNOXGNASE"/>
</dbReference>
<evidence type="ECO:0000256" key="2">
    <source>
        <dbReference type="ARBA" id="ARBA00022630"/>
    </source>
</evidence>
<accession>A0A9P9XZQ1</accession>
<keyword evidence="3" id="KW-0274">FAD</keyword>
<dbReference type="InterPro" id="IPR050493">
    <property type="entry name" value="FAD-dep_Monooxygenase_BioMet"/>
</dbReference>
<comment type="similarity">
    <text evidence="1">Belongs to the paxM FAD-dependent monooxygenase family.</text>
</comment>
<keyword evidence="5" id="KW-0503">Monooxygenase</keyword>
<dbReference type="InterPro" id="IPR002938">
    <property type="entry name" value="FAD-bd"/>
</dbReference>
<dbReference type="Pfam" id="PF01494">
    <property type="entry name" value="FAD_binding_3"/>
    <property type="match status" value="1"/>
</dbReference>